<comment type="caution">
    <text evidence="2">The sequence shown here is derived from an EMBL/GenBank/DDBJ whole genome shotgun (WGS) entry which is preliminary data.</text>
</comment>
<feature type="transmembrane region" description="Helical" evidence="1">
    <location>
        <begin position="12"/>
        <end position="31"/>
    </location>
</feature>
<gene>
    <name evidence="2" type="ORF">MAQA_09746</name>
</gene>
<dbReference type="EMBL" id="AOCG01000011">
    <property type="protein sequence ID" value="EUJ18041.1"/>
    <property type="molecule type" value="Genomic_DNA"/>
</dbReference>
<sequence>MKELLGHKPMEVFFGAITGIGIGLLVAWLMGSF</sequence>
<proteinExistence type="predicted"/>
<evidence type="ECO:0000256" key="1">
    <source>
        <dbReference type="SAM" id="Phobius"/>
    </source>
</evidence>
<organism evidence="2 3">
    <name type="scientific">Listeria aquatica FSL S10-1188</name>
    <dbReference type="NCBI Taxonomy" id="1265818"/>
    <lineage>
        <taxon>Bacteria</taxon>
        <taxon>Bacillati</taxon>
        <taxon>Bacillota</taxon>
        <taxon>Bacilli</taxon>
        <taxon>Bacillales</taxon>
        <taxon>Listeriaceae</taxon>
        <taxon>Listeria</taxon>
    </lineage>
</organism>
<dbReference type="AlphaFoldDB" id="W7B5H0"/>
<evidence type="ECO:0000313" key="3">
    <source>
        <dbReference type="Proteomes" id="UP000019246"/>
    </source>
</evidence>
<dbReference type="Proteomes" id="UP000019246">
    <property type="component" value="Unassembled WGS sequence"/>
</dbReference>
<keyword evidence="3" id="KW-1185">Reference proteome</keyword>
<name>W7B5H0_9LIST</name>
<keyword evidence="1" id="KW-0812">Transmembrane</keyword>
<evidence type="ECO:0000313" key="2">
    <source>
        <dbReference type="EMBL" id="EUJ18041.1"/>
    </source>
</evidence>
<keyword evidence="1" id="KW-1133">Transmembrane helix</keyword>
<accession>W7B5H0</accession>
<reference evidence="2 3" key="1">
    <citation type="journal article" date="2014" name="Int. J. Syst. Evol. Microbiol.">
        <title>Listeria floridensis sp. nov., Listeria aquatica sp. nov., Listeria cornellensis sp. nov., Listeria riparia sp. nov. and Listeria grandensis sp. nov., from agricultural and natural environments.</title>
        <authorList>
            <person name="den Bakker H.C."/>
            <person name="Warchocki S."/>
            <person name="Wright E.M."/>
            <person name="Allred A.F."/>
            <person name="Ahlstrom C."/>
            <person name="Manuel C.S."/>
            <person name="Stasiewicz M.J."/>
            <person name="Burrell A."/>
            <person name="Roof S."/>
            <person name="Strawn L."/>
            <person name="Fortes E.D."/>
            <person name="Nightingale K.K."/>
            <person name="Kephart D."/>
            <person name="Wiedmann M."/>
        </authorList>
    </citation>
    <scope>NUCLEOTIDE SEQUENCE [LARGE SCALE GENOMIC DNA]</scope>
    <source>
        <strain evidence="2 3">FSL S10-1188</strain>
    </source>
</reference>
<dbReference type="STRING" id="1265818.MAQA_09746"/>
<keyword evidence="1" id="KW-0472">Membrane</keyword>
<protein>
    <submittedName>
        <fullName evidence="2">Uncharacterized protein</fullName>
    </submittedName>
</protein>